<feature type="transmembrane region" description="Helical" evidence="2">
    <location>
        <begin position="190"/>
        <end position="209"/>
    </location>
</feature>
<evidence type="ECO:0000313" key="4">
    <source>
        <dbReference type="EMBL" id="KGN30405.1"/>
    </source>
</evidence>
<evidence type="ECO:0000259" key="3">
    <source>
        <dbReference type="Pfam" id="PF09925"/>
    </source>
</evidence>
<sequence length="427" mass="44384">MHGAPSTEEVAMSAHPTAPPAPPGQPGPGPSMHGASPAQLQWLETELRAWRAEGLIDEATLGAIRGRYVAVRKITLARIVLTLGACFFGLGLIWFVASNLDAMSPLTRFALMVVIWLGLVAAAEVLATRRDREGDVASPVVGAVRLLAAAAFGAVVFQAAQSLQVPAYEPLLVGVWGIGALLWAYAVRGLAPLTLGVILVAVWFVWQVGDSANNAFSVSSAIAAAGLAAVAVGVLHALRWRPDFTTPWREVGAALVLVALFLAALPWDWGTDGRPWQLWVGLALAVALGAAAALGGSRTDRFEVGLAALGLALSLGLGLWRYDSSAVGGTADLSTGAWFRAFLAVAAYLVVASGYAVLGGMRDTSRLTLLATAALVVFVTVQAFAVFAPILSGATLFLVVGAVLLGTGVLADRGRRRLVREAKEVAS</sequence>
<keyword evidence="2" id="KW-0472">Membrane</keyword>
<feature type="transmembrane region" description="Helical" evidence="2">
    <location>
        <begin position="337"/>
        <end position="358"/>
    </location>
</feature>
<feature type="region of interest" description="Disordered" evidence="1">
    <location>
        <begin position="1"/>
        <end position="36"/>
    </location>
</feature>
<proteinExistence type="predicted"/>
<dbReference type="EMBL" id="AVPJ01000019">
    <property type="protein sequence ID" value="KGN30405.1"/>
    <property type="molecule type" value="Genomic_DNA"/>
</dbReference>
<dbReference type="AlphaFoldDB" id="A0A0A0IYY4"/>
<protein>
    <recommendedName>
        <fullName evidence="3">DUF2157 domain-containing protein</fullName>
    </recommendedName>
</protein>
<feature type="transmembrane region" description="Helical" evidence="2">
    <location>
        <begin position="109"/>
        <end position="128"/>
    </location>
</feature>
<reference evidence="4 5" key="1">
    <citation type="submission" date="2013-08" db="EMBL/GenBank/DDBJ databases">
        <title>The genome sequence of Knoellia sinensis.</title>
        <authorList>
            <person name="Zhu W."/>
            <person name="Wang G."/>
        </authorList>
    </citation>
    <scope>NUCLEOTIDE SEQUENCE [LARGE SCALE GENOMIC DNA]</scope>
    <source>
        <strain evidence="4 5">KCTC 19936</strain>
    </source>
</reference>
<keyword evidence="5" id="KW-1185">Reference proteome</keyword>
<feature type="transmembrane region" description="Helical" evidence="2">
    <location>
        <begin position="215"/>
        <end position="238"/>
    </location>
</feature>
<feature type="compositionally biased region" description="Pro residues" evidence="1">
    <location>
        <begin position="17"/>
        <end position="29"/>
    </location>
</feature>
<feature type="transmembrane region" description="Helical" evidence="2">
    <location>
        <begin position="276"/>
        <end position="295"/>
    </location>
</feature>
<dbReference type="STRING" id="1385520.N802_07105"/>
<name>A0A0A0IYY4_9MICO</name>
<feature type="transmembrane region" description="Helical" evidence="2">
    <location>
        <begin position="167"/>
        <end position="185"/>
    </location>
</feature>
<gene>
    <name evidence="4" type="ORF">N802_07105</name>
</gene>
<feature type="transmembrane region" description="Helical" evidence="2">
    <location>
        <begin position="250"/>
        <end position="270"/>
    </location>
</feature>
<keyword evidence="2" id="KW-1133">Transmembrane helix</keyword>
<evidence type="ECO:0000313" key="5">
    <source>
        <dbReference type="Proteomes" id="UP000030002"/>
    </source>
</evidence>
<dbReference type="InterPro" id="IPR018677">
    <property type="entry name" value="DUF2157"/>
</dbReference>
<evidence type="ECO:0000256" key="1">
    <source>
        <dbReference type="SAM" id="MobiDB-lite"/>
    </source>
</evidence>
<keyword evidence="2" id="KW-0812">Transmembrane</keyword>
<feature type="transmembrane region" description="Helical" evidence="2">
    <location>
        <begin position="367"/>
        <end position="388"/>
    </location>
</feature>
<feature type="transmembrane region" description="Helical" evidence="2">
    <location>
        <begin position="302"/>
        <end position="322"/>
    </location>
</feature>
<accession>A0A0A0IYY4</accession>
<comment type="caution">
    <text evidence="4">The sequence shown here is derived from an EMBL/GenBank/DDBJ whole genome shotgun (WGS) entry which is preliminary data.</text>
</comment>
<dbReference type="Proteomes" id="UP000030002">
    <property type="component" value="Unassembled WGS sequence"/>
</dbReference>
<feature type="transmembrane region" description="Helical" evidence="2">
    <location>
        <begin position="75"/>
        <end position="97"/>
    </location>
</feature>
<feature type="transmembrane region" description="Helical" evidence="2">
    <location>
        <begin position="140"/>
        <end position="161"/>
    </location>
</feature>
<feature type="transmembrane region" description="Helical" evidence="2">
    <location>
        <begin position="394"/>
        <end position="411"/>
    </location>
</feature>
<organism evidence="4 5">
    <name type="scientific">Knoellia sinensis KCTC 19936</name>
    <dbReference type="NCBI Taxonomy" id="1385520"/>
    <lineage>
        <taxon>Bacteria</taxon>
        <taxon>Bacillati</taxon>
        <taxon>Actinomycetota</taxon>
        <taxon>Actinomycetes</taxon>
        <taxon>Micrococcales</taxon>
        <taxon>Intrasporangiaceae</taxon>
        <taxon>Knoellia</taxon>
    </lineage>
</organism>
<dbReference type="Pfam" id="PF09925">
    <property type="entry name" value="DUF2157"/>
    <property type="match status" value="1"/>
</dbReference>
<evidence type="ECO:0000256" key="2">
    <source>
        <dbReference type="SAM" id="Phobius"/>
    </source>
</evidence>
<dbReference type="eggNOG" id="COG4872">
    <property type="taxonomic scope" value="Bacteria"/>
</dbReference>
<feature type="domain" description="DUF2157" evidence="3">
    <location>
        <begin position="49"/>
        <end position="188"/>
    </location>
</feature>